<gene>
    <name evidence="2" type="ORF">CC80DRAFT_553042</name>
</gene>
<dbReference type="AlphaFoldDB" id="A0A6A5TLG9"/>
<keyword evidence="3" id="KW-1185">Reference proteome</keyword>
<name>A0A6A5TLG9_9PLEO</name>
<reference evidence="2" key="1">
    <citation type="journal article" date="2020" name="Stud. Mycol.">
        <title>101 Dothideomycetes genomes: a test case for predicting lifestyles and emergence of pathogens.</title>
        <authorList>
            <person name="Haridas S."/>
            <person name="Albert R."/>
            <person name="Binder M."/>
            <person name="Bloem J."/>
            <person name="Labutti K."/>
            <person name="Salamov A."/>
            <person name="Andreopoulos B."/>
            <person name="Baker S."/>
            <person name="Barry K."/>
            <person name="Bills G."/>
            <person name="Bluhm B."/>
            <person name="Cannon C."/>
            <person name="Castanera R."/>
            <person name="Culley D."/>
            <person name="Daum C."/>
            <person name="Ezra D."/>
            <person name="Gonzalez J."/>
            <person name="Henrissat B."/>
            <person name="Kuo A."/>
            <person name="Liang C."/>
            <person name="Lipzen A."/>
            <person name="Lutzoni F."/>
            <person name="Magnuson J."/>
            <person name="Mondo S."/>
            <person name="Nolan M."/>
            <person name="Ohm R."/>
            <person name="Pangilinan J."/>
            <person name="Park H.-J."/>
            <person name="Ramirez L."/>
            <person name="Alfaro M."/>
            <person name="Sun H."/>
            <person name="Tritt A."/>
            <person name="Yoshinaga Y."/>
            <person name="Zwiers L.-H."/>
            <person name="Turgeon B."/>
            <person name="Goodwin S."/>
            <person name="Spatafora J."/>
            <person name="Crous P."/>
            <person name="Grigoriev I."/>
        </authorList>
    </citation>
    <scope>NUCLEOTIDE SEQUENCE</scope>
    <source>
        <strain evidence="2">CBS 675.92</strain>
    </source>
</reference>
<proteinExistence type="predicted"/>
<sequence>MSQPMPIALPTPAGPRAPPPPISARCDMCAIPLKDYLPTRIRRCVLCSKLIKDWTLCTRWPDLLELNREFIQGKRPATPYAAYPIFKDHSLHPGLLRLHDFGFLVTDAQGEMVRKGQEESGAHMGKWYEVKERSYLTCVLPTNDVHISKVKIDELIYRLFFEMRDQIEFVSYFEYAEYEKGGDVEGRYIAPPKGTTQDQLNRDMLVRYKMFYSSVGPSNALYTIAKHRWALTEEELKWKPWKRCKHNELPVVTEADIPKNSMGTRAFGQQLPMSLGMKPLIITIANRNWPPTGKDLQALLVETCVSVELEPIYAKQQNDGERQDGAGQAGTTPTAEQQVGRPAPTVPSRPRASTLPPIAQDPLPKQTEVGQVPMTPTGRTTVQSGGTGMVHTLETPDGRTSSWTVRKKGNSSEEEQTGVGERMRDRSGHGEDVQGKDDDGKAEARLTEKFNILSLMEDVD</sequence>
<dbReference type="OrthoDB" id="3793580at2759"/>
<protein>
    <submittedName>
        <fullName evidence="2">Uncharacterized protein</fullName>
    </submittedName>
</protein>
<accession>A0A6A5TLG9</accession>
<evidence type="ECO:0000256" key="1">
    <source>
        <dbReference type="SAM" id="MobiDB-lite"/>
    </source>
</evidence>
<feature type="compositionally biased region" description="Basic and acidic residues" evidence="1">
    <location>
        <begin position="421"/>
        <end position="443"/>
    </location>
</feature>
<organism evidence="2 3">
    <name type="scientific">Byssothecium circinans</name>
    <dbReference type="NCBI Taxonomy" id="147558"/>
    <lineage>
        <taxon>Eukaryota</taxon>
        <taxon>Fungi</taxon>
        <taxon>Dikarya</taxon>
        <taxon>Ascomycota</taxon>
        <taxon>Pezizomycotina</taxon>
        <taxon>Dothideomycetes</taxon>
        <taxon>Pleosporomycetidae</taxon>
        <taxon>Pleosporales</taxon>
        <taxon>Massarineae</taxon>
        <taxon>Massarinaceae</taxon>
        <taxon>Byssothecium</taxon>
    </lineage>
</organism>
<evidence type="ECO:0000313" key="3">
    <source>
        <dbReference type="Proteomes" id="UP000800035"/>
    </source>
</evidence>
<dbReference type="EMBL" id="ML977015">
    <property type="protein sequence ID" value="KAF1951666.1"/>
    <property type="molecule type" value="Genomic_DNA"/>
</dbReference>
<dbReference type="Proteomes" id="UP000800035">
    <property type="component" value="Unassembled WGS sequence"/>
</dbReference>
<evidence type="ECO:0000313" key="2">
    <source>
        <dbReference type="EMBL" id="KAF1951666.1"/>
    </source>
</evidence>
<feature type="region of interest" description="Disordered" evidence="1">
    <location>
        <begin position="315"/>
        <end position="443"/>
    </location>
</feature>